<dbReference type="AlphaFoldDB" id="A0A6A4E8C9"/>
<reference evidence="4 6" key="1">
    <citation type="submission" date="2018-08" db="EMBL/GenBank/DDBJ databases">
        <title>Genomic investigation of the strawberry pathogen Phytophthora fragariae indicates pathogenicity is determined by transcriptional variation in three key races.</title>
        <authorList>
            <person name="Adams T.M."/>
            <person name="Armitage A.D."/>
            <person name="Sobczyk M.K."/>
            <person name="Bates H.J."/>
            <person name="Dunwell J.M."/>
            <person name="Nellist C.F."/>
            <person name="Harrison R.J."/>
        </authorList>
    </citation>
    <scope>NUCLEOTIDE SEQUENCE [LARGE SCALE GENOMIC DNA]</scope>
    <source>
        <strain evidence="3 5">SCRP249</strain>
        <strain evidence="4 6">SCRP333</strain>
    </source>
</reference>
<dbReference type="EMBL" id="QXFV01001977">
    <property type="protein sequence ID" value="KAE8994937.1"/>
    <property type="molecule type" value="Genomic_DNA"/>
</dbReference>
<name>A0A6A4E8C9_9STRA</name>
<evidence type="ECO:0000256" key="1">
    <source>
        <dbReference type="SAM" id="Coils"/>
    </source>
</evidence>
<evidence type="ECO:0000313" key="6">
    <source>
        <dbReference type="Proteomes" id="UP000434957"/>
    </source>
</evidence>
<feature type="region of interest" description="Disordered" evidence="2">
    <location>
        <begin position="634"/>
        <end position="672"/>
    </location>
</feature>
<accession>A0A6A4E8C9</accession>
<dbReference type="Proteomes" id="UP000429607">
    <property type="component" value="Unassembled WGS sequence"/>
</dbReference>
<keyword evidence="1" id="KW-0175">Coiled coil</keyword>
<feature type="coiled-coil region" evidence="1">
    <location>
        <begin position="341"/>
        <end position="368"/>
    </location>
</feature>
<feature type="compositionally biased region" description="Acidic residues" evidence="2">
    <location>
        <begin position="57"/>
        <end position="72"/>
    </location>
</feature>
<sequence length="921" mass="103573">MCPTYAAVRPPAATRVSLGDTSGEGDTTGAGGQSDPTVDPPAPESSRASSQPGASPDADDGEGDDAESEGETPVDHPGGAARGRSFDTPDDTAILPKVRTVDSTDSAGMHALGAMASRFLTEQEAKRLESQKALPLPDMNSRGDVQAPSRLPFSVDPSTLGRTRLVGVPSLQDHQLQGFHIRDGYGGLESLIQVEELDHADMLDLREFFSDNNPVVADLILSSRANTAPGDVLESTRHSISAQREMATLLSEYGVDRLAERTFSTVSVLRRVLDRYRRVCHQLDASPSQSRQDAQKAQDQLHAAKLSYEFHRAHWESERQQSADAATYTAKRYQDDVKELVHEHNANKRGLQKEVSKLRQELEDSQAYQRILDRRVRESRFDITDLMNFLGNHATLACNWVRLRDLLQHYQDRTPVPQNWHTVIATTASDDPLSQPGAFTGLDPPDNQDGESKQEDNPDSPSSPSSKSRSSRRRSSGSFSTPSDSKRNSKRSSHKVPVAPQLRPLERVEDSSSCLPEGTPPVWSVGKARGSLPGPIFWDDLRLDVQRLMCSGVFLKGAVSWLQEDRPVHTRFFQDDLVEMLSRMMFWNKLNESHWPKYVPERYYLAAEARLDGMEEQKVQPLFWEDVSEVGSVSESATTSKRRKRRGSQTPNADQPPVKRSRGGSRSLLAQKDYSDLTPAEKAIVEIPEHGMVSWRHHGIRVKHVDPSSTKNSQTLGLLDYSPNRHDLALLKARFSPEDFHRLLTNMMPWRQMYDDRVKVLYFHRLEDLSDAEIKFLDEMVDFMNGNSRAFWNALHWIIFLPGDVDSLAYKIHTRRRRAQESVSKRAVTLVKRHKQNGVLESLFHEPGVWKYHANWILEDPSALQSHSLEGQLRRLDISEPARLQWAHCVSDDDRIAHVPVEIRDLLIPADQRDLISDAAP</sequence>
<dbReference type="EMBL" id="QXFT01001456">
    <property type="protein sequence ID" value="KAE9318172.1"/>
    <property type="molecule type" value="Genomic_DNA"/>
</dbReference>
<feature type="region of interest" description="Disordered" evidence="2">
    <location>
        <begin position="1"/>
        <end position="101"/>
    </location>
</feature>
<comment type="caution">
    <text evidence="4">The sequence shown here is derived from an EMBL/GenBank/DDBJ whole genome shotgun (WGS) entry which is preliminary data.</text>
</comment>
<gene>
    <name evidence="3" type="ORF">PR001_g20256</name>
    <name evidence="4" type="ORF">PR003_g18298</name>
</gene>
<feature type="region of interest" description="Disordered" evidence="2">
    <location>
        <begin position="428"/>
        <end position="521"/>
    </location>
</feature>
<evidence type="ECO:0000313" key="5">
    <source>
        <dbReference type="Proteomes" id="UP000429607"/>
    </source>
</evidence>
<organism evidence="4 6">
    <name type="scientific">Phytophthora rubi</name>
    <dbReference type="NCBI Taxonomy" id="129364"/>
    <lineage>
        <taxon>Eukaryota</taxon>
        <taxon>Sar</taxon>
        <taxon>Stramenopiles</taxon>
        <taxon>Oomycota</taxon>
        <taxon>Peronosporomycetes</taxon>
        <taxon>Peronosporales</taxon>
        <taxon>Peronosporaceae</taxon>
        <taxon>Phytophthora</taxon>
    </lineage>
</organism>
<evidence type="ECO:0000313" key="4">
    <source>
        <dbReference type="EMBL" id="KAE9318172.1"/>
    </source>
</evidence>
<feature type="region of interest" description="Disordered" evidence="2">
    <location>
        <begin position="135"/>
        <end position="156"/>
    </location>
</feature>
<feature type="compositionally biased region" description="Low complexity" evidence="2">
    <location>
        <begin position="459"/>
        <end position="468"/>
    </location>
</feature>
<dbReference type="Proteomes" id="UP000434957">
    <property type="component" value="Unassembled WGS sequence"/>
</dbReference>
<evidence type="ECO:0000256" key="2">
    <source>
        <dbReference type="SAM" id="MobiDB-lite"/>
    </source>
</evidence>
<evidence type="ECO:0000313" key="3">
    <source>
        <dbReference type="EMBL" id="KAE8994937.1"/>
    </source>
</evidence>
<protein>
    <submittedName>
        <fullName evidence="4">Uncharacterized protein</fullName>
    </submittedName>
</protein>
<keyword evidence="6" id="KW-1185">Reference proteome</keyword>
<proteinExistence type="predicted"/>